<accession>D4BKJ8</accession>
<dbReference type="Proteomes" id="UP000003880">
    <property type="component" value="Unassembled WGS sequence"/>
</dbReference>
<dbReference type="AlphaFoldDB" id="D4BKJ8"/>
<evidence type="ECO:0000313" key="2">
    <source>
        <dbReference type="Proteomes" id="UP000003880"/>
    </source>
</evidence>
<reference evidence="1 2" key="1">
    <citation type="submission" date="2010-02" db="EMBL/GenBank/DDBJ databases">
        <authorList>
            <person name="Weinstock G."/>
            <person name="Sodergren E."/>
            <person name="Clifton S."/>
            <person name="Fulton L."/>
            <person name="Fulton B."/>
            <person name="Courtney L."/>
            <person name="Fronick C."/>
            <person name="Harrison M."/>
            <person name="Strong C."/>
            <person name="Farmer C."/>
            <person name="Delahaunty K."/>
            <person name="Markovic C."/>
            <person name="Hall O."/>
            <person name="Minx P."/>
            <person name="Tomlinson C."/>
            <person name="Mitreva M."/>
            <person name="Nelson J."/>
            <person name="Hou S."/>
            <person name="Wollam A."/>
            <person name="Pepin K.H."/>
            <person name="Johnson M."/>
            <person name="Bhonagiri V."/>
            <person name="Zhang X."/>
            <person name="Suruliraj S."/>
            <person name="Warren W."/>
            <person name="Chinwalla A."/>
            <person name="Mardis E.R."/>
            <person name="Wilson R.K."/>
        </authorList>
    </citation>
    <scope>NUCLEOTIDE SEQUENCE [LARGE SCALE GENOMIC DNA]</scope>
    <source>
        <strain evidence="1 2">ATCC 29220</strain>
    </source>
</reference>
<sequence>MAAGFHRRLSTGGIFFWLILILLNGKHAGRMHISDIRQGIRLAGGD</sequence>
<name>D4BKJ8_9ENTR</name>
<evidence type="ECO:0000313" key="1">
    <source>
        <dbReference type="EMBL" id="EFE05424.1"/>
    </source>
</evidence>
<proteinExistence type="predicted"/>
<dbReference type="EMBL" id="ABWL02000036">
    <property type="protein sequence ID" value="EFE05424.1"/>
    <property type="molecule type" value="Genomic_DNA"/>
</dbReference>
<comment type="caution">
    <text evidence="1">The sequence shown here is derived from an EMBL/GenBank/DDBJ whole genome shotgun (WGS) entry which is preliminary data.</text>
</comment>
<dbReference type="HOGENOM" id="CLU_3181829_0_0_6"/>
<organism evidence="1 2">
    <name type="scientific">Citrobacter youngae ATCC 29220</name>
    <dbReference type="NCBI Taxonomy" id="500640"/>
    <lineage>
        <taxon>Bacteria</taxon>
        <taxon>Pseudomonadati</taxon>
        <taxon>Pseudomonadota</taxon>
        <taxon>Gammaproteobacteria</taxon>
        <taxon>Enterobacterales</taxon>
        <taxon>Enterobacteriaceae</taxon>
        <taxon>Citrobacter</taxon>
        <taxon>Citrobacter freundii complex</taxon>
    </lineage>
</organism>
<protein>
    <submittedName>
        <fullName evidence="1">Uncharacterized protein</fullName>
    </submittedName>
</protein>
<gene>
    <name evidence="1" type="ORF">CIT292_11078</name>
</gene>